<organism evidence="6 7">
    <name type="scientific">Effrenium voratum</name>
    <dbReference type="NCBI Taxonomy" id="2562239"/>
    <lineage>
        <taxon>Eukaryota</taxon>
        <taxon>Sar</taxon>
        <taxon>Alveolata</taxon>
        <taxon>Dinophyceae</taxon>
        <taxon>Suessiales</taxon>
        <taxon>Symbiodiniaceae</taxon>
        <taxon>Effrenium</taxon>
    </lineage>
</organism>
<evidence type="ECO:0000256" key="2">
    <source>
        <dbReference type="ARBA" id="ARBA00022741"/>
    </source>
</evidence>
<dbReference type="GO" id="GO:0008972">
    <property type="term" value="F:phosphomethylpyrimidine kinase activity"/>
    <property type="evidence" value="ECO:0007669"/>
    <property type="project" value="InterPro"/>
</dbReference>
<evidence type="ECO:0000256" key="1">
    <source>
        <dbReference type="ARBA" id="ARBA00022679"/>
    </source>
</evidence>
<dbReference type="CDD" id="cd01169">
    <property type="entry name" value="HMPP_kinase"/>
    <property type="match status" value="1"/>
</dbReference>
<proteinExistence type="predicted"/>
<sequence>MAGVFSEHWELPRSRFLRRQCLLHPFFRSLSQGSTYWDAFVQHSGPLLKILDARLGSVSEPLAAAQARLREEAALLPCGASASDSLSSHRTRAAADLLLGIRLRLYHWIAGAVLAAYPEAAKLRGPGEWLALCASDAFGASSAQLSALLDSQRNAELDILHQMLQHERAQLDQICGSRLDPPRPDPLLQAAGLMPPRVLIIAGSDSGGGAGLQADLKSCTVLGAFGTTAVTALTAQNSRGVQGILPISIDFLKQQLESVLSDLGTDVVKTGMLATADIVKAVASSLQELAPGKMLVVDPVMVSTSGHTLLQEDAIQCVKEQLFPLATLITPNLPEASLLLGRSISSVPEMEQAVRDLAAMGPRWVLLKGGHLKEGAEEAIDILCDGQESIAFKSAMIPTTHSHGTGCTLASSIAALLARGLEVPEAVQEAKDFVSGAIACSAKLALGSGPQGPMNHCWRHFDW</sequence>
<dbReference type="Proteomes" id="UP001178507">
    <property type="component" value="Unassembled WGS sequence"/>
</dbReference>
<feature type="domain" description="Pyridoxamine kinase/Phosphomethylpyrimidine kinase" evidence="5">
    <location>
        <begin position="205"/>
        <end position="450"/>
    </location>
</feature>
<evidence type="ECO:0000313" key="6">
    <source>
        <dbReference type="EMBL" id="CAJ1403063.1"/>
    </source>
</evidence>
<evidence type="ECO:0000313" key="7">
    <source>
        <dbReference type="Proteomes" id="UP001178507"/>
    </source>
</evidence>
<dbReference type="GO" id="GO:0009228">
    <property type="term" value="P:thiamine biosynthetic process"/>
    <property type="evidence" value="ECO:0007669"/>
    <property type="project" value="InterPro"/>
</dbReference>
<dbReference type="InterPro" id="IPR004399">
    <property type="entry name" value="HMP/HMP-P_kinase_dom"/>
</dbReference>
<dbReference type="SUPFAM" id="SSF53613">
    <property type="entry name" value="Ribokinase-like"/>
    <property type="match status" value="1"/>
</dbReference>
<dbReference type="AlphaFoldDB" id="A0AA36JDL6"/>
<evidence type="ECO:0000256" key="3">
    <source>
        <dbReference type="ARBA" id="ARBA00022777"/>
    </source>
</evidence>
<keyword evidence="2" id="KW-0547">Nucleotide-binding</keyword>
<evidence type="ECO:0000259" key="5">
    <source>
        <dbReference type="Pfam" id="PF08543"/>
    </source>
</evidence>
<dbReference type="InterPro" id="IPR029056">
    <property type="entry name" value="Ribokinase-like"/>
</dbReference>
<reference evidence="6" key="1">
    <citation type="submission" date="2023-08" db="EMBL/GenBank/DDBJ databases">
        <authorList>
            <person name="Chen Y."/>
            <person name="Shah S."/>
            <person name="Dougan E. K."/>
            <person name="Thang M."/>
            <person name="Chan C."/>
        </authorList>
    </citation>
    <scope>NUCLEOTIDE SEQUENCE</scope>
</reference>
<dbReference type="FunFam" id="3.40.1190.20:FF:000003">
    <property type="entry name" value="Phosphomethylpyrimidine kinase ThiD"/>
    <property type="match status" value="1"/>
</dbReference>
<keyword evidence="3" id="KW-0418">Kinase</keyword>
<accession>A0AA36JDL6</accession>
<dbReference type="Pfam" id="PF08543">
    <property type="entry name" value="Phos_pyr_kin"/>
    <property type="match status" value="1"/>
</dbReference>
<dbReference type="PANTHER" id="PTHR20858">
    <property type="entry name" value="PHOSPHOMETHYLPYRIMIDINE KINASE"/>
    <property type="match status" value="1"/>
</dbReference>
<keyword evidence="7" id="KW-1185">Reference proteome</keyword>
<evidence type="ECO:0000256" key="4">
    <source>
        <dbReference type="ARBA" id="ARBA00022840"/>
    </source>
</evidence>
<dbReference type="EMBL" id="CAUJNA010003479">
    <property type="protein sequence ID" value="CAJ1403063.1"/>
    <property type="molecule type" value="Genomic_DNA"/>
</dbReference>
<gene>
    <name evidence="6" type="ORF">EVOR1521_LOCUS25813</name>
</gene>
<dbReference type="Gene3D" id="3.40.1190.20">
    <property type="match status" value="1"/>
</dbReference>
<name>A0AA36JDL6_9DINO</name>
<dbReference type="GO" id="GO:0005829">
    <property type="term" value="C:cytosol"/>
    <property type="evidence" value="ECO:0007669"/>
    <property type="project" value="TreeGrafter"/>
</dbReference>
<keyword evidence="1" id="KW-0808">Transferase</keyword>
<dbReference type="GO" id="GO:0008902">
    <property type="term" value="F:hydroxymethylpyrimidine kinase activity"/>
    <property type="evidence" value="ECO:0007669"/>
    <property type="project" value="TreeGrafter"/>
</dbReference>
<dbReference type="NCBIfam" id="TIGR00097">
    <property type="entry name" value="HMP-P_kinase"/>
    <property type="match status" value="1"/>
</dbReference>
<keyword evidence="4" id="KW-0067">ATP-binding</keyword>
<comment type="caution">
    <text evidence="6">The sequence shown here is derived from an EMBL/GenBank/DDBJ whole genome shotgun (WGS) entry which is preliminary data.</text>
</comment>
<dbReference type="PANTHER" id="PTHR20858:SF17">
    <property type="entry name" value="HYDROXYMETHYLPYRIMIDINE_PHOSPHOMETHYLPYRIMIDINE KINASE THI20-RELATED"/>
    <property type="match status" value="1"/>
</dbReference>
<protein>
    <recommendedName>
        <fullName evidence="5">Pyridoxamine kinase/Phosphomethylpyrimidine kinase domain-containing protein</fullName>
    </recommendedName>
</protein>
<dbReference type="GO" id="GO:0005524">
    <property type="term" value="F:ATP binding"/>
    <property type="evidence" value="ECO:0007669"/>
    <property type="project" value="UniProtKB-KW"/>
</dbReference>
<dbReference type="InterPro" id="IPR013749">
    <property type="entry name" value="PM/HMP-P_kinase-1"/>
</dbReference>